<evidence type="ECO:0000256" key="11">
    <source>
        <dbReference type="PIRSR" id="PIRSR000017-2"/>
    </source>
</evidence>
<reference evidence="13" key="1">
    <citation type="submission" date="2017-05" db="EMBL/GenBank/DDBJ databases">
        <authorList>
            <person name="Imhoff J.F."/>
            <person name="Rahn T."/>
            <person name="Kuenzel S."/>
            <person name="Neulinger S.C."/>
        </authorList>
    </citation>
    <scope>NUCLEOTIDE SEQUENCE</scope>
    <source>
        <strain evidence="13">LMG 28126</strain>
    </source>
</reference>
<comment type="PTM">
    <text evidence="9 10">Binds 4 heme groups per subunit.</text>
</comment>
<reference evidence="13" key="2">
    <citation type="journal article" date="2020" name="Microorganisms">
        <title>Osmotic Adaptation and Compatible Solute Biosynthesis of Phototrophic Bacteria as Revealed from Genome Analyses.</title>
        <authorList>
            <person name="Imhoff J.F."/>
            <person name="Rahn T."/>
            <person name="Kunzel S."/>
            <person name="Keller A."/>
            <person name="Neulinger S.C."/>
        </authorList>
    </citation>
    <scope>NUCLEOTIDE SEQUENCE</scope>
    <source>
        <strain evidence="13">LMG 28126</strain>
    </source>
</reference>
<dbReference type="PIRSF" id="PIRSF000017">
    <property type="entry name" value="RC_cytochrome"/>
    <property type="match status" value="1"/>
</dbReference>
<dbReference type="Gene3D" id="1.10.468.10">
    <property type="entry name" value="Photosynthetic Reaction Center, subunit C, domain 2"/>
    <property type="match status" value="2"/>
</dbReference>
<feature type="binding site" description="axial binding residue" evidence="11">
    <location>
        <position position="144"/>
    </location>
    <ligand>
        <name>heme</name>
        <dbReference type="ChEBI" id="CHEBI:30413"/>
        <label>2</label>
    </ligand>
    <ligandPart>
        <name>Fe</name>
        <dbReference type="ChEBI" id="CHEBI:18248"/>
    </ligandPart>
</feature>
<feature type="transmembrane region" description="Helical" evidence="12">
    <location>
        <begin position="20"/>
        <end position="41"/>
    </location>
</feature>
<evidence type="ECO:0000256" key="10">
    <source>
        <dbReference type="PIRSR" id="PIRSR000017-1"/>
    </source>
</evidence>
<dbReference type="GO" id="GO:0030077">
    <property type="term" value="C:plasma membrane light-harvesting complex"/>
    <property type="evidence" value="ECO:0007669"/>
    <property type="project" value="InterPro"/>
</dbReference>
<comment type="function">
    <text evidence="1 9">The reaction center of purple bacteria contains a tightly bound cytochrome molecule which re-reduces the photo oxidized primary electron donor.</text>
</comment>
<dbReference type="InterPro" id="IPR003158">
    <property type="entry name" value="Photosyn_RC_cyt_c-su"/>
</dbReference>
<feature type="binding site" description="covalent" evidence="10">
    <location>
        <position position="334"/>
    </location>
    <ligand>
        <name>heme</name>
        <dbReference type="ChEBI" id="CHEBI:30413"/>
        <label>4</label>
    </ligand>
</feature>
<feature type="binding site" description="covalent" evidence="10">
    <location>
        <position position="172"/>
    </location>
    <ligand>
        <name>heme</name>
        <dbReference type="ChEBI" id="CHEBI:30413"/>
        <label>2</label>
    </ligand>
</feature>
<feature type="binding site" description="axial binding residue" evidence="11">
    <location>
        <position position="259"/>
    </location>
    <ligand>
        <name>heme</name>
        <dbReference type="ChEBI" id="CHEBI:30413"/>
        <label>3</label>
    </ligand>
    <ligandPart>
        <name>Fe</name>
        <dbReference type="ChEBI" id="CHEBI:18248"/>
    </ligandPart>
</feature>
<keyword evidence="6 9" id="KW-0479">Metal-binding</keyword>
<sequence length="363" mass="40682">MFPKWYDKWNKDNPTNVLGPAILVGAAGAAIFTAGIWWAVWDGPYDQQSMQTGPRGTGMHVARFVTDLNTQDPTIANYVTFPPVMPTEDSQRAGDVIEGVEPLLADLTVENYERLIEGMRSWTGIPDLLEPGLENYQTVVARSMIQMTQELNEFWGAHVNQNIGERNVGVSCYTCHRGEPVPTHSWFKLGNVNMAAAGWSANQNRATVQSQFTALPSDALEKYLLEDNPINVHDLDARVNDATRNPATIQDTYRTYSLMNYFSNAVGANCTYCHNTRAFYDPAQHTPQWTIANLGIIMVQEINNDWLVPLTDEFPENRLGPVFGDVAKVACATCHKGYQQPMHRLDMISDWPELATTGEPFYE</sequence>
<keyword evidence="12" id="KW-0472">Membrane</keyword>
<evidence type="ECO:0000256" key="5">
    <source>
        <dbReference type="ARBA" id="ARBA00022617"/>
    </source>
</evidence>
<feature type="binding site" description="covalent" evidence="10">
    <location>
        <position position="273"/>
    </location>
    <ligand>
        <name>heme</name>
        <dbReference type="ChEBI" id="CHEBI:30413"/>
        <label>3</label>
    </ligand>
</feature>
<keyword evidence="8 9" id="KW-0408">Iron</keyword>
<dbReference type="GO" id="GO:0005506">
    <property type="term" value="F:iron ion binding"/>
    <property type="evidence" value="ECO:0007669"/>
    <property type="project" value="InterPro"/>
</dbReference>
<keyword evidence="14" id="KW-1185">Reference proteome</keyword>
<proteinExistence type="predicted"/>
<feature type="binding site" description="covalent" evidence="10">
    <location>
        <position position="175"/>
    </location>
    <ligand>
        <name>heme</name>
        <dbReference type="ChEBI" id="CHEBI:30413"/>
        <label>2</label>
    </ligand>
</feature>
<name>A0A934TMK8_9RHOB</name>
<evidence type="ECO:0000256" key="9">
    <source>
        <dbReference type="PIRNR" id="PIRNR000017"/>
    </source>
</evidence>
<evidence type="ECO:0000256" key="7">
    <source>
        <dbReference type="ARBA" id="ARBA00022982"/>
    </source>
</evidence>
<dbReference type="CDD" id="cd09224">
    <property type="entry name" value="CytoC_RC"/>
    <property type="match status" value="1"/>
</dbReference>
<evidence type="ECO:0000256" key="12">
    <source>
        <dbReference type="SAM" id="Phobius"/>
    </source>
</evidence>
<accession>A0A934TMK8</accession>
<dbReference type="Proteomes" id="UP000706333">
    <property type="component" value="Unassembled WGS sequence"/>
</dbReference>
<comment type="caution">
    <text evidence="13">The sequence shown here is derived from an EMBL/GenBank/DDBJ whole genome shotgun (WGS) entry which is preliminary data.</text>
</comment>
<evidence type="ECO:0000256" key="3">
    <source>
        <dbReference type="ARBA" id="ARBA00022448"/>
    </source>
</evidence>
<dbReference type="GO" id="GO:0020037">
    <property type="term" value="F:heme binding"/>
    <property type="evidence" value="ECO:0007669"/>
    <property type="project" value="InterPro"/>
</dbReference>
<feature type="binding site" description="axial binding residue" evidence="11">
    <location>
        <position position="158"/>
    </location>
    <ligand>
        <name>heme</name>
        <dbReference type="ChEBI" id="CHEBI:30413"/>
        <label>4</label>
    </ligand>
    <ligandPart>
        <name>Fe</name>
        <dbReference type="ChEBI" id="CHEBI:18248"/>
    </ligandPart>
</feature>
<dbReference type="Pfam" id="PF02276">
    <property type="entry name" value="CytoC_RC"/>
    <property type="match status" value="1"/>
</dbReference>
<feature type="binding site" description="covalent" evidence="10">
    <location>
        <position position="331"/>
    </location>
    <ligand>
        <name>heme</name>
        <dbReference type="ChEBI" id="CHEBI:30413"/>
        <label>4</label>
    </ligand>
</feature>
<organism evidence="13 14">
    <name type="scientific">Rhodobaculum claviforme</name>
    <dbReference type="NCBI Taxonomy" id="1549854"/>
    <lineage>
        <taxon>Bacteria</taxon>
        <taxon>Pseudomonadati</taxon>
        <taxon>Pseudomonadota</taxon>
        <taxon>Alphaproteobacteria</taxon>
        <taxon>Rhodobacterales</taxon>
        <taxon>Paracoccaceae</taxon>
        <taxon>Rhodobaculum</taxon>
    </lineage>
</organism>
<dbReference type="EMBL" id="NHSD01000281">
    <property type="protein sequence ID" value="MBK5927942.1"/>
    <property type="molecule type" value="Genomic_DNA"/>
</dbReference>
<evidence type="ECO:0000256" key="6">
    <source>
        <dbReference type="ARBA" id="ARBA00022723"/>
    </source>
</evidence>
<keyword evidence="5 9" id="KW-0349">Heme</keyword>
<feature type="binding site" description="covalent" evidence="10">
    <location>
        <position position="270"/>
    </location>
    <ligand>
        <name>heme</name>
        <dbReference type="ChEBI" id="CHEBI:30413"/>
        <label>3</label>
    </ligand>
</feature>
<keyword evidence="7 9" id="KW-0249">Electron transport</keyword>
<feature type="binding site" description="axial binding residue" evidence="11">
    <location>
        <position position="274"/>
    </location>
    <ligand>
        <name>heme</name>
        <dbReference type="ChEBI" id="CHEBI:30413"/>
        <label>3</label>
    </ligand>
    <ligandPart>
        <name>Fe</name>
        <dbReference type="ChEBI" id="CHEBI:18248"/>
    </ligandPart>
</feature>
<evidence type="ECO:0000256" key="4">
    <source>
        <dbReference type="ARBA" id="ARBA00022531"/>
    </source>
</evidence>
<protein>
    <recommendedName>
        <fullName evidence="2 9">Photosynthetic reaction center cytochrome c subunit</fullName>
    </recommendedName>
</protein>
<evidence type="ECO:0000256" key="2">
    <source>
        <dbReference type="ARBA" id="ARBA00015978"/>
    </source>
</evidence>
<dbReference type="GO" id="GO:0019684">
    <property type="term" value="P:photosynthesis, light reaction"/>
    <property type="evidence" value="ECO:0007669"/>
    <property type="project" value="InterPro"/>
</dbReference>
<gene>
    <name evidence="13" type="ORF">CCR87_11495</name>
</gene>
<keyword evidence="12" id="KW-1133">Transmembrane helix</keyword>
<evidence type="ECO:0000313" key="13">
    <source>
        <dbReference type="EMBL" id="MBK5927942.1"/>
    </source>
</evidence>
<evidence type="ECO:0000256" key="1">
    <source>
        <dbReference type="ARBA" id="ARBA00003196"/>
    </source>
</evidence>
<keyword evidence="9" id="KW-0674">Reaction center</keyword>
<dbReference type="SUPFAM" id="SSF48695">
    <property type="entry name" value="Multiheme cytochromes"/>
    <property type="match status" value="1"/>
</dbReference>
<dbReference type="InterPro" id="IPR036280">
    <property type="entry name" value="Multihaem_cyt_sf"/>
</dbReference>
<dbReference type="InterPro" id="IPR023119">
    <property type="entry name" value="Multihaem_cyt_PRC_cyt_su-like"/>
</dbReference>
<feature type="binding site" description="axial binding residue" evidence="11">
    <location>
        <position position="335"/>
    </location>
    <ligand>
        <name>heme</name>
        <dbReference type="ChEBI" id="CHEBI:30413"/>
        <label>4</label>
    </ligand>
    <ligandPart>
        <name>Fe</name>
        <dbReference type="ChEBI" id="CHEBI:18248"/>
    </ligandPart>
</feature>
<dbReference type="NCBIfam" id="NF040706">
    <property type="entry name" value="photo_cyt_PufC"/>
    <property type="match status" value="1"/>
</dbReference>
<dbReference type="AlphaFoldDB" id="A0A934TMK8"/>
<keyword evidence="3 9" id="KW-0813">Transport</keyword>
<evidence type="ECO:0000313" key="14">
    <source>
        <dbReference type="Proteomes" id="UP000706333"/>
    </source>
</evidence>
<dbReference type="GO" id="GO:0009055">
    <property type="term" value="F:electron transfer activity"/>
    <property type="evidence" value="ECO:0007669"/>
    <property type="project" value="InterPro"/>
</dbReference>
<evidence type="ECO:0000256" key="8">
    <source>
        <dbReference type="ARBA" id="ARBA00023004"/>
    </source>
</evidence>
<keyword evidence="12" id="KW-0812">Transmembrane</keyword>
<feature type="binding site" description="axial binding residue" evidence="11">
    <location>
        <position position="176"/>
    </location>
    <ligand>
        <name>heme</name>
        <dbReference type="ChEBI" id="CHEBI:30413"/>
        <label>2</label>
    </ligand>
    <ligandPart>
        <name>Fe</name>
        <dbReference type="ChEBI" id="CHEBI:18248"/>
    </ligandPart>
</feature>
<keyword evidence="4 9" id="KW-0602">Photosynthesis</keyword>
<dbReference type="RefSeq" id="WP_201157691.1">
    <property type="nucleotide sequence ID" value="NZ_NHSD01000281.1"/>
</dbReference>